<dbReference type="PANTHER" id="PTHR35008:SF8">
    <property type="entry name" value="ALCOHOL DEHYDROGENASE CYTOCHROME C SUBUNIT"/>
    <property type="match status" value="1"/>
</dbReference>
<evidence type="ECO:0000256" key="4">
    <source>
        <dbReference type="ARBA" id="ARBA00022723"/>
    </source>
</evidence>
<dbReference type="AlphaFoldDB" id="A0A380WA01"/>
<feature type="binding site" description="covalent" evidence="9">
    <location>
        <position position="331"/>
    </location>
    <ligand>
        <name>heme c</name>
        <dbReference type="ChEBI" id="CHEBI:61717"/>
        <label>3</label>
    </ligand>
</feature>
<evidence type="ECO:0000259" key="11">
    <source>
        <dbReference type="PROSITE" id="PS51007"/>
    </source>
</evidence>
<protein>
    <submittedName>
        <fullName evidence="12">Gluconate 2-dehydrogenase cytochrome c subunit</fullName>
        <ecNumber evidence="12">1.1.99.3</ecNumber>
    </submittedName>
</protein>
<dbReference type="GO" id="GO:0005886">
    <property type="term" value="C:plasma membrane"/>
    <property type="evidence" value="ECO:0007669"/>
    <property type="project" value="UniProtKB-SubCell"/>
</dbReference>
<comment type="subcellular location">
    <subcellularLocation>
        <location evidence="1">Cell membrane</location>
    </subcellularLocation>
</comment>
<keyword evidence="6" id="KW-0677">Repeat</keyword>
<dbReference type="InterPro" id="IPR009056">
    <property type="entry name" value="Cyt_c-like_dom"/>
</dbReference>
<accession>A0A380WA01</accession>
<feature type="binding site" description="axial binding residue" evidence="10">
    <location>
        <position position="332"/>
    </location>
    <ligand>
        <name>heme c</name>
        <dbReference type="ChEBI" id="CHEBI:61717"/>
        <label>3</label>
    </ligand>
    <ligandPart>
        <name>Fe</name>
        <dbReference type="ChEBI" id="CHEBI:18248"/>
    </ligandPart>
</feature>
<keyword evidence="12" id="KW-0560">Oxidoreductase</keyword>
<feature type="binding site" description="covalent" evidence="9">
    <location>
        <position position="58"/>
    </location>
    <ligand>
        <name>heme c</name>
        <dbReference type="ChEBI" id="CHEBI:61717"/>
        <label>1</label>
    </ligand>
</feature>
<feature type="binding site" description="covalent" evidence="9">
    <location>
        <position position="61"/>
    </location>
    <ligand>
        <name>heme c</name>
        <dbReference type="ChEBI" id="CHEBI:61717"/>
        <label>1</label>
    </ligand>
</feature>
<dbReference type="EMBL" id="UIGB01000001">
    <property type="protein sequence ID" value="SUU85656.1"/>
    <property type="molecule type" value="Genomic_DNA"/>
</dbReference>
<dbReference type="EC" id="1.1.99.3" evidence="12"/>
<dbReference type="PROSITE" id="PS51007">
    <property type="entry name" value="CYTC"/>
    <property type="match status" value="3"/>
</dbReference>
<evidence type="ECO:0000256" key="8">
    <source>
        <dbReference type="ARBA" id="ARBA00023136"/>
    </source>
</evidence>
<evidence type="ECO:0000256" key="10">
    <source>
        <dbReference type="PIRSR" id="PIRSR000018-51"/>
    </source>
</evidence>
<dbReference type="GO" id="GO:0033717">
    <property type="term" value="F:gluconate 2-dehydrogenase (acceptor) activity"/>
    <property type="evidence" value="ECO:0007669"/>
    <property type="project" value="UniProtKB-EC"/>
</dbReference>
<dbReference type="GO" id="GO:0020037">
    <property type="term" value="F:heme binding"/>
    <property type="evidence" value="ECO:0007669"/>
    <property type="project" value="InterPro"/>
</dbReference>
<keyword evidence="4 10" id="KW-0479">Metal-binding</keyword>
<proteinExistence type="predicted"/>
<gene>
    <name evidence="12" type="ORF">NCTC12722_02872</name>
</gene>
<reference evidence="12 13" key="1">
    <citation type="submission" date="2018-06" db="EMBL/GenBank/DDBJ databases">
        <authorList>
            <consortium name="Pathogen Informatics"/>
            <person name="Doyle S."/>
        </authorList>
    </citation>
    <scope>NUCLEOTIDE SEQUENCE [LARGE SCALE GENOMIC DNA]</scope>
    <source>
        <strain evidence="12 13">NCTC12722</strain>
    </source>
</reference>
<keyword evidence="3 9" id="KW-0349">Heme</keyword>
<dbReference type="Pfam" id="PF00034">
    <property type="entry name" value="Cytochrom_C"/>
    <property type="match status" value="1"/>
</dbReference>
<feature type="binding site" description="axial binding residue" evidence="10">
    <location>
        <position position="62"/>
    </location>
    <ligand>
        <name>heme c</name>
        <dbReference type="ChEBI" id="CHEBI:61717"/>
        <label>1</label>
    </ligand>
    <ligandPart>
        <name>Fe</name>
        <dbReference type="ChEBI" id="CHEBI:18248"/>
    </ligandPart>
</feature>
<name>A0A380WA01_AFIFE</name>
<dbReference type="Proteomes" id="UP000254343">
    <property type="component" value="Unassembled WGS sequence"/>
</dbReference>
<dbReference type="GO" id="GO:0009055">
    <property type="term" value="F:electron transfer activity"/>
    <property type="evidence" value="ECO:0007669"/>
    <property type="project" value="InterPro"/>
</dbReference>
<dbReference type="InterPro" id="IPR036909">
    <property type="entry name" value="Cyt_c-like_dom_sf"/>
</dbReference>
<evidence type="ECO:0000256" key="1">
    <source>
        <dbReference type="ARBA" id="ARBA00004236"/>
    </source>
</evidence>
<sequence>MTLRRVLLAVVTVGILVILGGYALMWRPAIAPVTTSAAVNSDRKAIDHGAELASIGNCADCHTSENGPAYAGGRPIPTPFGTIYASNLTPDGETGIGSWSEEAFKRAMREGVDREGEQLYPAFPYDHFTHATDADIHAIYAFLMSKPAVRNVVPANQLDFPFSFRPIVAGWKLLFLHRDGLEPDSTKSAEWNRGRYLVEGLGHCGSCHTPRNALGGEKKGSAYAGGAAEGWNAPPLNASLVTAHKWTVDQLAEYLSTGWHRLHGAAAGPMADVAKNLGRASQDDVRAIATYIASLSPGTEAAKAAVPVGGKVLKDQPADVVAIYDGACARCHNDRQDVGPSQAISLSYSTAVQQPKSANAVRVVMHGIEAYRTGGGPYMPAFAGILTDKQIASVVQYVRARYTDQPQWTDVNSQIAKARQEGAQP</sequence>
<feature type="domain" description="Cytochrome c" evidence="11">
    <location>
        <begin position="189"/>
        <end position="296"/>
    </location>
</feature>
<dbReference type="Gene3D" id="1.10.760.10">
    <property type="entry name" value="Cytochrome c-like domain"/>
    <property type="match status" value="3"/>
</dbReference>
<organism evidence="12 13">
    <name type="scientific">Afipia felis</name>
    <name type="common">Cat scratch disease bacillus</name>
    <dbReference type="NCBI Taxonomy" id="1035"/>
    <lineage>
        <taxon>Bacteria</taxon>
        <taxon>Pseudomonadati</taxon>
        <taxon>Pseudomonadota</taxon>
        <taxon>Alphaproteobacteria</taxon>
        <taxon>Hyphomicrobiales</taxon>
        <taxon>Nitrobacteraceae</taxon>
        <taxon>Afipia</taxon>
    </lineage>
</organism>
<dbReference type="PANTHER" id="PTHR35008">
    <property type="entry name" value="BLL4482 PROTEIN-RELATED"/>
    <property type="match status" value="1"/>
</dbReference>
<keyword evidence="7 10" id="KW-0408">Iron</keyword>
<feature type="binding site" description="covalent" evidence="9">
    <location>
        <position position="207"/>
    </location>
    <ligand>
        <name>heme c</name>
        <dbReference type="ChEBI" id="CHEBI:61717"/>
        <label>2</label>
    </ligand>
</feature>
<feature type="domain" description="Cytochrome c" evidence="11">
    <location>
        <begin position="304"/>
        <end position="402"/>
    </location>
</feature>
<keyword evidence="8" id="KW-0472">Membrane</keyword>
<dbReference type="InterPro" id="IPR014353">
    <property type="entry name" value="Membr-bd_ADH_cyt_c"/>
</dbReference>
<evidence type="ECO:0000256" key="9">
    <source>
        <dbReference type="PIRSR" id="PIRSR000018-50"/>
    </source>
</evidence>
<dbReference type="Pfam" id="PF13442">
    <property type="entry name" value="Cytochrome_CBB3"/>
    <property type="match status" value="1"/>
</dbReference>
<evidence type="ECO:0000256" key="2">
    <source>
        <dbReference type="ARBA" id="ARBA00022475"/>
    </source>
</evidence>
<evidence type="ECO:0000256" key="7">
    <source>
        <dbReference type="ARBA" id="ARBA00023004"/>
    </source>
</evidence>
<feature type="domain" description="Cytochrome c" evidence="11">
    <location>
        <begin position="44"/>
        <end position="147"/>
    </location>
</feature>
<dbReference type="PIRSF" id="PIRSF000018">
    <property type="entry name" value="Mb_ADH_cyt_c"/>
    <property type="match status" value="1"/>
</dbReference>
<comment type="cofactor">
    <cofactor evidence="9">
        <name>heme c</name>
        <dbReference type="ChEBI" id="CHEBI:61717"/>
    </cofactor>
    <text evidence="9">Binds 3 heme c groups covalently per subunit.</text>
</comment>
<dbReference type="InterPro" id="IPR051459">
    <property type="entry name" value="Cytochrome_c-type_DH"/>
</dbReference>
<evidence type="ECO:0000256" key="3">
    <source>
        <dbReference type="ARBA" id="ARBA00022617"/>
    </source>
</evidence>
<evidence type="ECO:0000256" key="5">
    <source>
        <dbReference type="ARBA" id="ARBA00022729"/>
    </source>
</evidence>
<keyword evidence="5" id="KW-0732">Signal</keyword>
<feature type="binding site" description="covalent" evidence="9">
    <location>
        <position position="328"/>
    </location>
    <ligand>
        <name>heme c</name>
        <dbReference type="ChEBI" id="CHEBI:61717"/>
        <label>3</label>
    </ligand>
</feature>
<dbReference type="OrthoDB" id="9811281at2"/>
<evidence type="ECO:0000313" key="12">
    <source>
        <dbReference type="EMBL" id="SUU85656.1"/>
    </source>
</evidence>
<keyword evidence="2" id="KW-1003">Cell membrane</keyword>
<evidence type="ECO:0000313" key="13">
    <source>
        <dbReference type="Proteomes" id="UP000254343"/>
    </source>
</evidence>
<dbReference type="GO" id="GO:0005506">
    <property type="term" value="F:iron ion binding"/>
    <property type="evidence" value="ECO:0007669"/>
    <property type="project" value="InterPro"/>
</dbReference>
<dbReference type="SUPFAM" id="SSF46626">
    <property type="entry name" value="Cytochrome c"/>
    <property type="match status" value="3"/>
</dbReference>
<feature type="binding site" description="axial binding residue" evidence="10">
    <location>
        <position position="208"/>
    </location>
    <ligand>
        <name>heme c</name>
        <dbReference type="ChEBI" id="CHEBI:61717"/>
        <label>2</label>
    </ligand>
    <ligandPart>
        <name>Fe</name>
        <dbReference type="ChEBI" id="CHEBI:18248"/>
    </ligandPart>
</feature>
<evidence type="ECO:0000256" key="6">
    <source>
        <dbReference type="ARBA" id="ARBA00022737"/>
    </source>
</evidence>
<dbReference type="RefSeq" id="WP_002716482.1">
    <property type="nucleotide sequence ID" value="NZ_UFSI01000001.1"/>
</dbReference>
<feature type="binding site" description="covalent" evidence="9">
    <location>
        <position position="204"/>
    </location>
    <ligand>
        <name>heme c</name>
        <dbReference type="ChEBI" id="CHEBI:61717"/>
        <label>2</label>
    </ligand>
</feature>